<dbReference type="Proteomes" id="UP000237105">
    <property type="component" value="Unassembled WGS sequence"/>
</dbReference>
<gene>
    <name evidence="1" type="ORF">PanWU01x14_328270</name>
</gene>
<proteinExistence type="predicted"/>
<reference evidence="2" key="1">
    <citation type="submission" date="2016-06" db="EMBL/GenBank/DDBJ databases">
        <title>Parallel loss of symbiosis genes in relatives of nitrogen-fixing non-legume Parasponia.</title>
        <authorList>
            <person name="Van Velzen R."/>
            <person name="Holmer R."/>
            <person name="Bu F."/>
            <person name="Rutten L."/>
            <person name="Van Zeijl A."/>
            <person name="Liu W."/>
            <person name="Santuari L."/>
            <person name="Cao Q."/>
            <person name="Sharma T."/>
            <person name="Shen D."/>
            <person name="Roswanjaya Y."/>
            <person name="Wardhani T."/>
            <person name="Kalhor M.S."/>
            <person name="Jansen J."/>
            <person name="Van den Hoogen J."/>
            <person name="Gungor B."/>
            <person name="Hartog M."/>
            <person name="Hontelez J."/>
            <person name="Verver J."/>
            <person name="Yang W.-C."/>
            <person name="Schijlen E."/>
            <person name="Repin R."/>
            <person name="Schilthuizen M."/>
            <person name="Schranz E."/>
            <person name="Heidstra R."/>
            <person name="Miyata K."/>
            <person name="Fedorova E."/>
            <person name="Kohlen W."/>
            <person name="Bisseling T."/>
            <person name="Smit S."/>
            <person name="Geurts R."/>
        </authorList>
    </citation>
    <scope>NUCLEOTIDE SEQUENCE [LARGE SCALE GENOMIC DNA]</scope>
    <source>
        <strain evidence="2">cv. WU1-14</strain>
    </source>
</reference>
<keyword evidence="2" id="KW-1185">Reference proteome</keyword>
<dbReference type="AlphaFoldDB" id="A0A2P5AIV8"/>
<sequence length="60" mass="6743">QWLISRFDMCIYAGIRPSSYQAVVGCVPYTVHGTYESGNKRLAKTVQQGCWCTLACPDRL</sequence>
<name>A0A2P5AIV8_PARAD</name>
<evidence type="ECO:0000313" key="2">
    <source>
        <dbReference type="Proteomes" id="UP000237105"/>
    </source>
</evidence>
<accession>A0A2P5AIV8</accession>
<protein>
    <submittedName>
        <fullName evidence="1">Uncharacterized protein</fullName>
    </submittedName>
</protein>
<evidence type="ECO:0000313" key="1">
    <source>
        <dbReference type="EMBL" id="PON36464.1"/>
    </source>
</evidence>
<feature type="non-terminal residue" evidence="1">
    <location>
        <position position="1"/>
    </location>
</feature>
<organism evidence="1 2">
    <name type="scientific">Parasponia andersonii</name>
    <name type="common">Sponia andersonii</name>
    <dbReference type="NCBI Taxonomy" id="3476"/>
    <lineage>
        <taxon>Eukaryota</taxon>
        <taxon>Viridiplantae</taxon>
        <taxon>Streptophyta</taxon>
        <taxon>Embryophyta</taxon>
        <taxon>Tracheophyta</taxon>
        <taxon>Spermatophyta</taxon>
        <taxon>Magnoliopsida</taxon>
        <taxon>eudicotyledons</taxon>
        <taxon>Gunneridae</taxon>
        <taxon>Pentapetalae</taxon>
        <taxon>rosids</taxon>
        <taxon>fabids</taxon>
        <taxon>Rosales</taxon>
        <taxon>Cannabaceae</taxon>
        <taxon>Parasponia</taxon>
    </lineage>
</organism>
<comment type="caution">
    <text evidence="1">The sequence shown here is derived from an EMBL/GenBank/DDBJ whole genome shotgun (WGS) entry which is preliminary data.</text>
</comment>
<dbReference type="EMBL" id="JXTB01000568">
    <property type="protein sequence ID" value="PON36464.1"/>
    <property type="molecule type" value="Genomic_DNA"/>
</dbReference>